<organism evidence="2 3">
    <name type="scientific">Pedobacter nutrimenti</name>
    <dbReference type="NCBI Taxonomy" id="1241337"/>
    <lineage>
        <taxon>Bacteria</taxon>
        <taxon>Pseudomonadati</taxon>
        <taxon>Bacteroidota</taxon>
        <taxon>Sphingobacteriia</taxon>
        <taxon>Sphingobacteriales</taxon>
        <taxon>Sphingobacteriaceae</taxon>
        <taxon>Pedobacter</taxon>
    </lineage>
</organism>
<evidence type="ECO:0000313" key="2">
    <source>
        <dbReference type="EMBL" id="PYF68422.1"/>
    </source>
</evidence>
<name>A0A318U7B8_9SPHI</name>
<gene>
    <name evidence="2" type="ORF">B0O44_1126</name>
</gene>
<dbReference type="EMBL" id="QKLU01000012">
    <property type="protein sequence ID" value="PYF68422.1"/>
    <property type="molecule type" value="Genomic_DNA"/>
</dbReference>
<protein>
    <submittedName>
        <fullName evidence="2">Uncharacterized protein</fullName>
    </submittedName>
</protein>
<proteinExistence type="predicted"/>
<sequence length="109" mass="12878">MPNMAKLCTFEIQRFKAMGVKTIRFDEIQEEQLRKCMKVLNVSAAQKAFDIMIVKHVSILEKNKELTQEVQDLKNELRRIKGQVTSYFRATESFNNFVKTLDKETINRY</sequence>
<evidence type="ECO:0000256" key="1">
    <source>
        <dbReference type="SAM" id="Coils"/>
    </source>
</evidence>
<feature type="coiled-coil region" evidence="1">
    <location>
        <begin position="56"/>
        <end position="83"/>
    </location>
</feature>
<keyword evidence="1" id="KW-0175">Coiled coil</keyword>
<reference evidence="2 3" key="1">
    <citation type="submission" date="2018-06" db="EMBL/GenBank/DDBJ databases">
        <title>Genomic Encyclopedia of Archaeal and Bacterial Type Strains, Phase II (KMG-II): from individual species to whole genera.</title>
        <authorList>
            <person name="Goeker M."/>
        </authorList>
    </citation>
    <scope>NUCLEOTIDE SEQUENCE [LARGE SCALE GENOMIC DNA]</scope>
    <source>
        <strain evidence="2 3">DSM 27372</strain>
    </source>
</reference>
<accession>A0A318U7B8</accession>
<evidence type="ECO:0000313" key="3">
    <source>
        <dbReference type="Proteomes" id="UP000248198"/>
    </source>
</evidence>
<keyword evidence="3" id="KW-1185">Reference proteome</keyword>
<dbReference type="Proteomes" id="UP000248198">
    <property type="component" value="Unassembled WGS sequence"/>
</dbReference>
<comment type="caution">
    <text evidence="2">The sequence shown here is derived from an EMBL/GenBank/DDBJ whole genome shotgun (WGS) entry which is preliminary data.</text>
</comment>
<dbReference type="AlphaFoldDB" id="A0A318U7B8"/>